<evidence type="ECO:0000256" key="2">
    <source>
        <dbReference type="SAM" id="Phobius"/>
    </source>
</evidence>
<feature type="transmembrane region" description="Helical" evidence="2">
    <location>
        <begin position="37"/>
        <end position="58"/>
    </location>
</feature>
<keyword evidence="2" id="KW-1133">Transmembrane helix</keyword>
<dbReference type="Proteomes" id="UP000295277">
    <property type="component" value="Unassembled WGS sequence"/>
</dbReference>
<protein>
    <submittedName>
        <fullName evidence="3">Uncharacterized protein</fullName>
    </submittedName>
</protein>
<evidence type="ECO:0000313" key="4">
    <source>
        <dbReference type="Proteomes" id="UP000295277"/>
    </source>
</evidence>
<evidence type="ECO:0000313" key="3">
    <source>
        <dbReference type="EMBL" id="TCM75079.1"/>
    </source>
</evidence>
<organism evidence="3 4">
    <name type="scientific">Rhodovulum steppense</name>
    <dbReference type="NCBI Taxonomy" id="540251"/>
    <lineage>
        <taxon>Bacteria</taxon>
        <taxon>Pseudomonadati</taxon>
        <taxon>Pseudomonadota</taxon>
        <taxon>Alphaproteobacteria</taxon>
        <taxon>Rhodobacterales</taxon>
        <taxon>Paracoccaceae</taxon>
        <taxon>Rhodovulum</taxon>
    </lineage>
</organism>
<keyword evidence="2" id="KW-0472">Membrane</keyword>
<sequence length="475" mass="49652">MTQERQKAARGMGSDRQAEEIARSYARLFSQTDRRPWSGAAGLTAAVGFALAAGAFLLSGETPFARPDPPERRVASPPQSDSDGVEAAPPEIATPAAQAVPATPAAGLLSDPAPLIVAEQSAIAVTVRARAPTLVPPPRPERLSIAAAAPAPLRPRARPAGLAAAALEANTAPSVESPARPRLRPDDLVARAPSATASLAGAAMIHPEPSSRGADCISAMAAAIPARPRGAAPGSALARAMDGLKGAERDALIERELLKGNMPGFLRELTPVTILGRLANGRRSEVTICVTPDYLALGSDADFLRVPMGLPAAALVAGRFGFLLPTTRMVDAVHAQAGVRLVPQPMSPGSEMTSTRYFWQHNSTVQGQTRGRAGLLTAGQKKDLVLTNRLREMPGRVAIYGWHRPDGQPIQPLSTVHGARYADYSHGVRLVSQTAHVDGRAVALAALLADPAYAAMLTGEGPIEAPDRLMASLYR</sequence>
<accession>A0A4R1YG25</accession>
<keyword evidence="4" id="KW-1185">Reference proteome</keyword>
<dbReference type="EMBL" id="SLVM01000043">
    <property type="protein sequence ID" value="TCM75079.1"/>
    <property type="molecule type" value="Genomic_DNA"/>
</dbReference>
<name>A0A4R1YG25_9RHOB</name>
<feature type="region of interest" description="Disordered" evidence="1">
    <location>
        <begin position="60"/>
        <end position="88"/>
    </location>
</feature>
<proteinExistence type="predicted"/>
<gene>
    <name evidence="3" type="ORF">EV216_14311</name>
</gene>
<reference evidence="3 4" key="1">
    <citation type="submission" date="2019-03" db="EMBL/GenBank/DDBJ databases">
        <title>Genomic Encyclopedia of Type Strains, Phase IV (KMG-IV): sequencing the most valuable type-strain genomes for metagenomic binning, comparative biology and taxonomic classification.</title>
        <authorList>
            <person name="Goeker M."/>
        </authorList>
    </citation>
    <scope>NUCLEOTIDE SEQUENCE [LARGE SCALE GENOMIC DNA]</scope>
    <source>
        <strain evidence="3 4">DSM 21153</strain>
    </source>
</reference>
<evidence type="ECO:0000256" key="1">
    <source>
        <dbReference type="SAM" id="MobiDB-lite"/>
    </source>
</evidence>
<dbReference type="AlphaFoldDB" id="A0A4R1YG25"/>
<comment type="caution">
    <text evidence="3">The sequence shown here is derived from an EMBL/GenBank/DDBJ whole genome shotgun (WGS) entry which is preliminary data.</text>
</comment>
<keyword evidence="2" id="KW-0812">Transmembrane</keyword>